<dbReference type="RefSeq" id="WP_269927125.1">
    <property type="nucleotide sequence ID" value="NZ_JAMKBJ010000012.1"/>
</dbReference>
<dbReference type="Pfam" id="PF10974">
    <property type="entry name" value="DUF2804"/>
    <property type="match status" value="1"/>
</dbReference>
<dbReference type="Proteomes" id="UP001152173">
    <property type="component" value="Unassembled WGS sequence"/>
</dbReference>
<reference evidence="1" key="1">
    <citation type="submission" date="2022-05" db="EMBL/GenBank/DDBJ databases">
        <authorList>
            <person name="Colautti A."/>
            <person name="Iacumin L."/>
        </authorList>
    </citation>
    <scope>NUCLEOTIDE SEQUENCE</scope>
    <source>
        <strain evidence="1">SK 55</strain>
    </source>
</reference>
<name>A0A9X3LJR4_9BACL</name>
<comment type="caution">
    <text evidence="1">The sequence shown here is derived from an EMBL/GenBank/DDBJ whole genome shotgun (WGS) entry which is preliminary data.</text>
</comment>
<evidence type="ECO:0000313" key="2">
    <source>
        <dbReference type="Proteomes" id="UP001152173"/>
    </source>
</evidence>
<accession>A0A9X3LJR4</accession>
<dbReference type="PANTHER" id="PTHR35868:SF3">
    <property type="entry name" value="DUF2804 DOMAIN-CONTAINING PROTEIN"/>
    <property type="match status" value="1"/>
</dbReference>
<evidence type="ECO:0000313" key="1">
    <source>
        <dbReference type="EMBL" id="MCZ8538054.1"/>
    </source>
</evidence>
<gene>
    <name evidence="1" type="ORF">M9R32_12730</name>
</gene>
<protein>
    <submittedName>
        <fullName evidence="1">DUF2804 domain-containing protein</fullName>
    </submittedName>
</protein>
<keyword evidence="2" id="KW-1185">Reference proteome</keyword>
<dbReference type="PANTHER" id="PTHR35868">
    <property type="entry name" value="DUF2804 DOMAIN-CONTAINING PROTEIN-RELATED"/>
    <property type="match status" value="1"/>
</dbReference>
<proteinExistence type="predicted"/>
<dbReference type="AlphaFoldDB" id="A0A9X3LJR4"/>
<organism evidence="1 2">
    <name type="scientific">Paenisporosarcina quisquiliarum</name>
    <dbReference type="NCBI Taxonomy" id="365346"/>
    <lineage>
        <taxon>Bacteria</taxon>
        <taxon>Bacillati</taxon>
        <taxon>Bacillota</taxon>
        <taxon>Bacilli</taxon>
        <taxon>Bacillales</taxon>
        <taxon>Caryophanaceae</taxon>
        <taxon>Paenisporosarcina</taxon>
    </lineage>
</organism>
<dbReference type="InterPro" id="IPR021243">
    <property type="entry name" value="DUF2804"/>
</dbReference>
<sequence length="343" mass="39704">MQKVQQHAEREIFAPIALCDSKGNLNPAAIGFSRKPLIDSNLSGHFMRKKKWNYWCVYGEDILFSASIRHLDYAAICCVYFLDYETQRFFEKTITIPLGQRVHMPSQVLETVKFSNNEMSVQLFHMQNETHMTVTVSDFDGDLLHADLHIEHPENDDSLNVVIPWNRQLFQHTAKHHTLPTRGFVKIGDKRYSFNPDDSYSVLDYGRGVWARSASWNWAMASQRVGRQRIGLNFGGKWTDGTGMTENAVFVDGHMTKISEDVIFSYDETDYMKPWQIRSKFSRDVNLTFTPFFKREAKINARLVTSEINQLIGYYQGFVYLDDGSRLAITQMLGSIDEHKAKW</sequence>
<dbReference type="EMBL" id="JAMKBJ010000012">
    <property type="protein sequence ID" value="MCZ8538054.1"/>
    <property type="molecule type" value="Genomic_DNA"/>
</dbReference>